<dbReference type="AlphaFoldDB" id="A0AAE0F7H3"/>
<dbReference type="GO" id="GO:0051959">
    <property type="term" value="F:dynein light intermediate chain binding"/>
    <property type="evidence" value="ECO:0007669"/>
    <property type="project" value="InterPro"/>
</dbReference>
<dbReference type="Pfam" id="PF03028">
    <property type="entry name" value="Dynein_heavy"/>
    <property type="match status" value="1"/>
</dbReference>
<dbReference type="Proteomes" id="UP001190700">
    <property type="component" value="Unassembled WGS sequence"/>
</dbReference>
<dbReference type="Gene3D" id="1.10.8.720">
    <property type="entry name" value="Region D6 of dynein motor"/>
    <property type="match status" value="1"/>
</dbReference>
<sequence>MLLSAAKRPDSSEIPEALGAWMTEAGWSWAALLQKLPVFKNLQDMMEAEPSSWEDWLMGPNPENSSPPALDTTMIQRLLLLRVLRPDRMGHAMADYVSSELGEMYLEQEPFSMTETYKESGPGIPVLFILFPGVSAVKDVEALAGIHGFTAEKGTLHHISMGQGQEKGAEACLDRFTERGGWIFLDNVHLMTRWLPVLERKLEVAAEVGHEHFRCFLSAEPASDPQCVVIPAAIIQNCVKVANEPPQNLKSNLRRAYANFTPDTLATCQKVNQFKTALFALCFFHSLVLGRRRFGFQGWSRPYSFNTGDLKVCADVLRNYLDASLIVPWDDLRYIFGEIMYGGHITDRWDRRTCSAYLQELLQPGLLEGMELAPRFTCPLADGREYADYKAYIEDFLPEENPTLFRMHPNAELRLLTQEAETLFSTISQLQGSIGGSAGAAGTAGGTASREDTVMLVLLELLDGIPPNLSSALCKEEKTPYICIVLQ</sequence>
<dbReference type="PANTHER" id="PTHR45703">
    <property type="entry name" value="DYNEIN HEAVY CHAIN"/>
    <property type="match status" value="1"/>
</dbReference>
<dbReference type="PANTHER" id="PTHR45703:SF8">
    <property type="entry name" value="DYNEINS HEAVY CHAIN"/>
    <property type="match status" value="1"/>
</dbReference>
<feature type="domain" description="Dynein heavy chain AAA lid" evidence="2">
    <location>
        <begin position="274"/>
        <end position="411"/>
    </location>
</feature>
<feature type="domain" description="Dynein heavy chain region D6 P-loop" evidence="1">
    <location>
        <begin position="124"/>
        <end position="241"/>
    </location>
</feature>
<dbReference type="InterPro" id="IPR004273">
    <property type="entry name" value="Dynein_heavy_D6_P-loop"/>
</dbReference>
<dbReference type="GO" id="GO:0045505">
    <property type="term" value="F:dynein intermediate chain binding"/>
    <property type="evidence" value="ECO:0007669"/>
    <property type="project" value="InterPro"/>
</dbReference>
<proteinExistence type="predicted"/>
<dbReference type="GO" id="GO:0008569">
    <property type="term" value="F:minus-end-directed microtubule motor activity"/>
    <property type="evidence" value="ECO:0007669"/>
    <property type="project" value="InterPro"/>
</dbReference>
<dbReference type="InterPro" id="IPR026983">
    <property type="entry name" value="DHC"/>
</dbReference>
<dbReference type="Pfam" id="PF18198">
    <property type="entry name" value="AAA_lid_11"/>
    <property type="match status" value="1"/>
</dbReference>
<evidence type="ECO:0000313" key="4">
    <source>
        <dbReference type="Proteomes" id="UP001190700"/>
    </source>
</evidence>
<evidence type="ECO:0008006" key="5">
    <source>
        <dbReference type="Google" id="ProtNLM"/>
    </source>
</evidence>
<accession>A0AAE0F7H3</accession>
<dbReference type="Gene3D" id="3.40.50.300">
    <property type="entry name" value="P-loop containing nucleotide triphosphate hydrolases"/>
    <property type="match status" value="1"/>
</dbReference>
<gene>
    <name evidence="3" type="ORF">CYMTET_36360</name>
</gene>
<dbReference type="EMBL" id="LGRX02023601">
    <property type="protein sequence ID" value="KAK3254424.1"/>
    <property type="molecule type" value="Genomic_DNA"/>
</dbReference>
<keyword evidence="4" id="KW-1185">Reference proteome</keyword>
<evidence type="ECO:0000259" key="2">
    <source>
        <dbReference type="Pfam" id="PF18198"/>
    </source>
</evidence>
<organism evidence="3 4">
    <name type="scientific">Cymbomonas tetramitiformis</name>
    <dbReference type="NCBI Taxonomy" id="36881"/>
    <lineage>
        <taxon>Eukaryota</taxon>
        <taxon>Viridiplantae</taxon>
        <taxon>Chlorophyta</taxon>
        <taxon>Pyramimonadophyceae</taxon>
        <taxon>Pyramimonadales</taxon>
        <taxon>Pyramimonadaceae</taxon>
        <taxon>Cymbomonas</taxon>
    </lineage>
</organism>
<comment type="caution">
    <text evidence="3">The sequence shown here is derived from an EMBL/GenBank/DDBJ whole genome shotgun (WGS) entry which is preliminary data.</text>
</comment>
<reference evidence="3 4" key="1">
    <citation type="journal article" date="2015" name="Genome Biol. Evol.">
        <title>Comparative Genomics of a Bacterivorous Green Alga Reveals Evolutionary Causalities and Consequences of Phago-Mixotrophic Mode of Nutrition.</title>
        <authorList>
            <person name="Burns J.A."/>
            <person name="Paasch A."/>
            <person name="Narechania A."/>
            <person name="Kim E."/>
        </authorList>
    </citation>
    <scope>NUCLEOTIDE SEQUENCE [LARGE SCALE GENOMIC DNA]</scope>
    <source>
        <strain evidence="3 4">PLY_AMNH</strain>
    </source>
</reference>
<dbReference type="InterPro" id="IPR027417">
    <property type="entry name" value="P-loop_NTPase"/>
</dbReference>
<dbReference type="InterPro" id="IPR042219">
    <property type="entry name" value="AAA_lid_11_sf"/>
</dbReference>
<dbReference type="GO" id="GO:0030286">
    <property type="term" value="C:dynein complex"/>
    <property type="evidence" value="ECO:0007669"/>
    <property type="project" value="InterPro"/>
</dbReference>
<dbReference type="FunFam" id="1.10.8.720:FF:000002">
    <property type="entry name" value="Dynein heavy chain 9, axonemal"/>
    <property type="match status" value="1"/>
</dbReference>
<dbReference type="InterPro" id="IPR041658">
    <property type="entry name" value="AAA_lid_11"/>
</dbReference>
<evidence type="ECO:0000313" key="3">
    <source>
        <dbReference type="EMBL" id="KAK3254424.1"/>
    </source>
</evidence>
<protein>
    <recommendedName>
        <fullName evidence="5">Dynein heavy chain</fullName>
    </recommendedName>
</protein>
<evidence type="ECO:0000259" key="1">
    <source>
        <dbReference type="Pfam" id="PF03028"/>
    </source>
</evidence>
<dbReference type="GO" id="GO:0007018">
    <property type="term" value="P:microtubule-based movement"/>
    <property type="evidence" value="ECO:0007669"/>
    <property type="project" value="InterPro"/>
</dbReference>
<name>A0AAE0F7H3_9CHLO</name>
<feature type="non-terminal residue" evidence="3">
    <location>
        <position position="487"/>
    </location>
</feature>